<comment type="caution">
    <text evidence="2">The sequence shown here is derived from an EMBL/GenBank/DDBJ whole genome shotgun (WGS) entry which is preliminary data.</text>
</comment>
<reference evidence="2 3" key="1">
    <citation type="submission" date="2020-04" db="EMBL/GenBank/DDBJ databases">
        <authorList>
            <person name="Laetsch R D."/>
            <person name="Stevens L."/>
            <person name="Kumar S."/>
            <person name="Blaxter L. M."/>
        </authorList>
    </citation>
    <scope>NUCLEOTIDE SEQUENCE [LARGE SCALE GENOMIC DNA]</scope>
</reference>
<evidence type="ECO:0000313" key="3">
    <source>
        <dbReference type="Proteomes" id="UP000494206"/>
    </source>
</evidence>
<protein>
    <recommendedName>
        <fullName evidence="1">Methyltransferase type 11 domain-containing protein</fullName>
    </recommendedName>
</protein>
<accession>A0A8S1EYX7</accession>
<keyword evidence="3" id="KW-1185">Reference proteome</keyword>
<evidence type="ECO:0000313" key="2">
    <source>
        <dbReference type="EMBL" id="CAB3405397.1"/>
    </source>
</evidence>
<dbReference type="OrthoDB" id="10250730at2759"/>
<dbReference type="AlphaFoldDB" id="A0A8S1EYX7"/>
<dbReference type="Pfam" id="PF08241">
    <property type="entry name" value="Methyltransf_11"/>
    <property type="match status" value="1"/>
</dbReference>
<evidence type="ECO:0000259" key="1">
    <source>
        <dbReference type="Pfam" id="PF08241"/>
    </source>
</evidence>
<dbReference type="GO" id="GO:0008757">
    <property type="term" value="F:S-adenosylmethionine-dependent methyltransferase activity"/>
    <property type="evidence" value="ECO:0007669"/>
    <property type="project" value="InterPro"/>
</dbReference>
<dbReference type="Proteomes" id="UP000494206">
    <property type="component" value="Unassembled WGS sequence"/>
</dbReference>
<dbReference type="CDD" id="cd02440">
    <property type="entry name" value="AdoMet_MTases"/>
    <property type="match status" value="1"/>
</dbReference>
<dbReference type="SUPFAM" id="SSF53335">
    <property type="entry name" value="S-adenosyl-L-methionine-dependent methyltransferases"/>
    <property type="match status" value="1"/>
</dbReference>
<dbReference type="Gene3D" id="3.40.50.150">
    <property type="entry name" value="Vaccinia Virus protein VP39"/>
    <property type="match status" value="1"/>
</dbReference>
<dbReference type="EMBL" id="CADEPM010000004">
    <property type="protein sequence ID" value="CAB3405397.1"/>
    <property type="molecule type" value="Genomic_DNA"/>
</dbReference>
<feature type="domain" description="Methyltransferase type 11" evidence="1">
    <location>
        <begin position="62"/>
        <end position="165"/>
    </location>
</feature>
<dbReference type="InterPro" id="IPR013216">
    <property type="entry name" value="Methyltransf_11"/>
</dbReference>
<sequence length="263" mass="30242">MAAKLLANSFKLATSDLANQYALPVKSMTGYVVSKMTARKSKRLNELLIQKHMNVTKDDFCLEIGYGRGDAIKLIFDRVSSGNGAVFGVERSGYMDECTRKRFDLEIAETGQIRIDSTTDLRNLPYPNEIFDHIFHVDVFYFWRHEHLDEINREFLRVMKPGGSVHVGMQFSRLESLTSTNILDRSQWDPMRYLESLENARFDDVQITYHNDTKIGEYQIISAKRPSKSLDDEDADEILAQLAMDIKKERLAMAMLQKNGKID</sequence>
<gene>
    <name evidence="2" type="ORF">CBOVIS_LOCUS7596</name>
</gene>
<name>A0A8S1EYX7_9PELO</name>
<dbReference type="InterPro" id="IPR029063">
    <property type="entry name" value="SAM-dependent_MTases_sf"/>
</dbReference>
<proteinExistence type="predicted"/>
<organism evidence="2 3">
    <name type="scientific">Caenorhabditis bovis</name>
    <dbReference type="NCBI Taxonomy" id="2654633"/>
    <lineage>
        <taxon>Eukaryota</taxon>
        <taxon>Metazoa</taxon>
        <taxon>Ecdysozoa</taxon>
        <taxon>Nematoda</taxon>
        <taxon>Chromadorea</taxon>
        <taxon>Rhabditida</taxon>
        <taxon>Rhabditina</taxon>
        <taxon>Rhabditomorpha</taxon>
        <taxon>Rhabditoidea</taxon>
        <taxon>Rhabditidae</taxon>
        <taxon>Peloderinae</taxon>
        <taxon>Caenorhabditis</taxon>
    </lineage>
</organism>